<dbReference type="Proteomes" id="UP000736787">
    <property type="component" value="Unassembled WGS sequence"/>
</dbReference>
<evidence type="ECO:0000313" key="2">
    <source>
        <dbReference type="Proteomes" id="UP000736787"/>
    </source>
</evidence>
<reference evidence="1" key="1">
    <citation type="submission" date="2018-10" db="EMBL/GenBank/DDBJ databases">
        <title>Effector identification in a new, highly contiguous assembly of the strawberry crown rot pathogen Phytophthora cactorum.</title>
        <authorList>
            <person name="Armitage A.D."/>
            <person name="Nellist C.F."/>
            <person name="Bates H."/>
            <person name="Vickerstaff R.J."/>
            <person name="Harrison R.J."/>
        </authorList>
    </citation>
    <scope>NUCLEOTIDE SEQUENCE</scope>
    <source>
        <strain evidence="1">4040</strain>
    </source>
</reference>
<evidence type="ECO:0000313" key="1">
    <source>
        <dbReference type="EMBL" id="KAG2900128.1"/>
    </source>
</evidence>
<dbReference type="AlphaFoldDB" id="A0A8T1JWE1"/>
<proteinExistence type="predicted"/>
<gene>
    <name evidence="1" type="ORF">PC117_g22044</name>
</gene>
<organism evidence="1 2">
    <name type="scientific">Phytophthora cactorum</name>
    <dbReference type="NCBI Taxonomy" id="29920"/>
    <lineage>
        <taxon>Eukaryota</taxon>
        <taxon>Sar</taxon>
        <taxon>Stramenopiles</taxon>
        <taxon>Oomycota</taxon>
        <taxon>Peronosporomycetes</taxon>
        <taxon>Peronosporales</taxon>
        <taxon>Peronosporaceae</taxon>
        <taxon>Phytophthora</taxon>
    </lineage>
</organism>
<protein>
    <submittedName>
        <fullName evidence="1">Uncharacterized protein</fullName>
    </submittedName>
</protein>
<accession>A0A8T1JWE1</accession>
<sequence length="76" mass="9133">MSTMETFEDIVKVGVAPYVGRENNVVTKNRIVMENQMMKMNYIAQLWMIRQTTNPRRGEPRWIAYHEFLMIPHLYL</sequence>
<comment type="caution">
    <text evidence="1">The sequence shown here is derived from an EMBL/GenBank/DDBJ whole genome shotgun (WGS) entry which is preliminary data.</text>
</comment>
<name>A0A8T1JWE1_9STRA</name>
<dbReference type="EMBL" id="RCMK01001171">
    <property type="protein sequence ID" value="KAG2900128.1"/>
    <property type="molecule type" value="Genomic_DNA"/>
</dbReference>